<dbReference type="Proteomes" id="UP001066276">
    <property type="component" value="Chromosome 11"/>
</dbReference>
<dbReference type="EMBL" id="JANPWB010000015">
    <property type="protein sequence ID" value="KAJ1087610.1"/>
    <property type="molecule type" value="Genomic_DNA"/>
</dbReference>
<protein>
    <submittedName>
        <fullName evidence="2">Uncharacterized protein</fullName>
    </submittedName>
</protein>
<keyword evidence="3" id="KW-1185">Reference proteome</keyword>
<gene>
    <name evidence="2" type="ORF">NDU88_000777</name>
</gene>
<dbReference type="AlphaFoldDB" id="A0AAV7LAV2"/>
<sequence>MPSQCSPRSYRGWVWSFPRGPPPLICVSGVTRRQSSISGSGPSTATAGSRSSRARPQGRVSPRGPLAEPRQASPPSPPAISPGFASPGDLRPIPDPGEARQRLPTASLHRA</sequence>
<proteinExistence type="predicted"/>
<organism evidence="2 3">
    <name type="scientific">Pleurodeles waltl</name>
    <name type="common">Iberian ribbed newt</name>
    <dbReference type="NCBI Taxonomy" id="8319"/>
    <lineage>
        <taxon>Eukaryota</taxon>
        <taxon>Metazoa</taxon>
        <taxon>Chordata</taxon>
        <taxon>Craniata</taxon>
        <taxon>Vertebrata</taxon>
        <taxon>Euteleostomi</taxon>
        <taxon>Amphibia</taxon>
        <taxon>Batrachia</taxon>
        <taxon>Caudata</taxon>
        <taxon>Salamandroidea</taxon>
        <taxon>Salamandridae</taxon>
        <taxon>Pleurodelinae</taxon>
        <taxon>Pleurodeles</taxon>
    </lineage>
</organism>
<evidence type="ECO:0000313" key="3">
    <source>
        <dbReference type="Proteomes" id="UP001066276"/>
    </source>
</evidence>
<evidence type="ECO:0000313" key="2">
    <source>
        <dbReference type="EMBL" id="KAJ1087610.1"/>
    </source>
</evidence>
<accession>A0AAV7LAV2</accession>
<comment type="caution">
    <text evidence="2">The sequence shown here is derived from an EMBL/GenBank/DDBJ whole genome shotgun (WGS) entry which is preliminary data.</text>
</comment>
<reference evidence="2" key="1">
    <citation type="journal article" date="2022" name="bioRxiv">
        <title>Sequencing and chromosome-scale assembly of the giantPleurodeles waltlgenome.</title>
        <authorList>
            <person name="Brown T."/>
            <person name="Elewa A."/>
            <person name="Iarovenko S."/>
            <person name="Subramanian E."/>
            <person name="Araus A.J."/>
            <person name="Petzold A."/>
            <person name="Susuki M."/>
            <person name="Suzuki K.-i.T."/>
            <person name="Hayashi T."/>
            <person name="Toyoda A."/>
            <person name="Oliveira C."/>
            <person name="Osipova E."/>
            <person name="Leigh N.D."/>
            <person name="Simon A."/>
            <person name="Yun M.H."/>
        </authorList>
    </citation>
    <scope>NUCLEOTIDE SEQUENCE</scope>
    <source>
        <strain evidence="2">20211129_DDA</strain>
        <tissue evidence="2">Liver</tissue>
    </source>
</reference>
<feature type="region of interest" description="Disordered" evidence="1">
    <location>
        <begin position="1"/>
        <end position="111"/>
    </location>
</feature>
<feature type="compositionally biased region" description="Low complexity" evidence="1">
    <location>
        <begin position="35"/>
        <end position="55"/>
    </location>
</feature>
<name>A0AAV7LAV2_PLEWA</name>
<evidence type="ECO:0000256" key="1">
    <source>
        <dbReference type="SAM" id="MobiDB-lite"/>
    </source>
</evidence>